<feature type="compositionally biased region" description="Gly residues" evidence="1">
    <location>
        <begin position="1426"/>
        <end position="1439"/>
    </location>
</feature>
<evidence type="ECO:0000313" key="2">
    <source>
        <dbReference type="EMBL" id="KAG0016730.1"/>
    </source>
</evidence>
<sequence>MSSFSQFQEDYALNPELRPELVKGTTPGTEDHFLYRLKYLSQRLQTAEVPVTSQVIEEAIALLKSAENSNVVTDREQLEQLKAQIALLAFPVKPDILLKQLNFDPGMNYVSQTGTLDHAQEQVEEGDGSLSGSTNGVESLPTNLDQSIIKTETLTEKLLDQIRDDFYGAQIPSDAWPHLIAQPRMEGILDQLDPDQLNYLFSNMDIMYSSKSLEIIGKADTSRFDLIMVKIILRLYREKKIDFSDASSSKQFRSLTQVQLEAIKKEEFNQVMNNEGFVSLLERKIVPEPFPENEEDAVKEWLDRMVKFVDQLPPKFNFHKLSVYLQSLELDMAHGVMDKEKFIRYIAIPRNQAQYNQKALTHYDSNQLVDLTRYYSLQNWSGRVDPATSSRDDEVVREYLDHFMKEAKSSAEFEEFFEVKSFLNPLLAQVMLASGDKDVAKWSGLLPANENLTKLTEKTILKFVPNNPTKFLPSDPVVFKLRAKNAKRILVRVFEIKTFECLQHHSGGVLGQNLNLDGLTPNWEHNLTQDHPPLEVHEVSIELPELSNRRGAFVMDVISNGENSSAYFTKGCLDFIERQSVAGHVLTIIDENQEKLSEKCTVWLNGYYYKPNGDGDIIVPYRKPSSSSSSYIYIIHDGFTTRRPFNHRVEGYTLKLAGHIDHESFVAGSTAKIILKLTLQIQENIVICPISLLERVQLTIESFDTNNISATTTVPDFKVHDVDWSEYNFQMPENVSSLQVTLTGRIKVISTGEHQTLKASRRFTFANPNSDQNVSFENNGIWQTTLVPGEIVTLLQKCSDGYKILALGRNGEKRPGIPLEFEVTHPIWIKRLNFYLRTDDNGQAHLGPLRDIDVLACTTSCMRWQISGREQHAHQEIIHGVEDEHISLPFERHDIGIIRKIALFSITGQSESINSDSVLSDYTDNIRLADGLLTIKGLKAGYYHLKVGEKVSSRLVIAQAGATKSKIQGLEDFVIRSNPMMETTESTKHPLYIAEPVSNAGNVDIQLYNWSPETRVCVVATKFIPFDDSLFDHLKVLENEVPWTMKKAELTPVSFKTGRVLGEEYQYILNRKSYTSRWAGNLLTKPSALLSPWSVAETTMSKQDMRAENLENAQIKAKNFAFAAGQARPCASNYFANSMGSMPSRAPPLLNFLVHPSVMLVNLIPDSSTGLISIPYSTFREGTFLQIFALDGFQAVQQSFVVPRPSSDPLGFQKRDLRFKSQLIHTKHYIGERAGVELDPKLHATASSSGVSTASVTLASNGSSSAVRVINSISQVYDLMLTLLPTEEAKQTLREFGVVVDWHNLPSPSKRERLSKLASHELHLFLYKKDRPFFDAVVAPFLKNKLVKSFMDDYLIGASLEKYVALDEFKRLTCMEKCLLAQRIPSLKPAVARWIKDRINITRQASNVKLFLTVMNSGSLKESAPGGVGGDDGGAGVGGSANRPMYAPASAAYSPTSPKEESDGDDDMGFEMFDSVSRAYAAPPVPSIQPLAAPIAPAAPQRRMMFRKVNTSHDRERDRERSERIVQMQFKPVDLTKEMAETYYYGRQDFKADDEGEANPFWLDLVQWDDSKGGYFLSQNFIANAGSFTDAMATIALVDVTFQPKDASLARTANNNLAISSQSPAIIFHSSTKELAEVPVTGSVLVTQQYFEQTEKTRYDEAMRSQVRHYIQPGTELRPLESYGAHVVLMNATPNPMMVHLEVQIPQGAISIYGSLESGQDIQLTPHGTFQYEYGFYFPEEGEFTHYPAHVSNYEDIIAFAAPALLKVRAPAPDRRETDTGTWNHILKRGTKDDILAKLQSSPLSSVPVDQLLPRLYRDKRLLQLVTSELRSRQEYSEAIWSVGLAVHDQGLVKEYLMNQPPSIINAGDWFTSSVYVCKPRSRLEGSWDNSLRYLEYFPLVNARAHKATRNATILNNKFKDQYNHFLKYLSQKARHDADDLLMLIVYLLAQDRISEAKKTFRQLGTMMSSNTNVSREFFQQIQYDYLWAYLSLCIEIQAEPSTKNPTLDLTEVQSILNKYRDYPVERWRKMFNDMQSYADEIVQSYSETEYSASAPEPQSSSGAEEAANANTTDDEDEEDDNAPEVPVMVDFKIGNGNIMEVRYRGVRQVSVEYYSIDAETMFSASPLTLCEQSENESSSTESFSSSAGEATPFGFSSSGQSSSNTNNSSGDSSNSYRLVKPNGVDSHSVKRAVANDGILMIPILSQFQNTNVIISVSTSPPAATRTWKAYYSQTILVQCMERTGILKVISKTDGRPIRGGYVKVFAEMKHDSTAVFWKDGYTDLVGRFAFAQVSTGVASGSGTGGGGLGDVKRFAVFVDGGREGCVVKTLPVPPV</sequence>
<feature type="compositionally biased region" description="Acidic residues" evidence="1">
    <location>
        <begin position="2073"/>
        <end position="2083"/>
    </location>
</feature>
<evidence type="ECO:0000256" key="1">
    <source>
        <dbReference type="SAM" id="MobiDB-lite"/>
    </source>
</evidence>
<accession>A0A9P6MWZ8</accession>
<feature type="region of interest" description="Disordered" evidence="1">
    <location>
        <begin position="2049"/>
        <end position="2083"/>
    </location>
</feature>
<reference evidence="2" key="1">
    <citation type="journal article" date="2020" name="Fungal Divers.">
        <title>Resolving the Mortierellaceae phylogeny through synthesis of multi-gene phylogenetics and phylogenomics.</title>
        <authorList>
            <person name="Vandepol N."/>
            <person name="Liber J."/>
            <person name="Desiro A."/>
            <person name="Na H."/>
            <person name="Kennedy M."/>
            <person name="Barry K."/>
            <person name="Grigoriev I.V."/>
            <person name="Miller A.N."/>
            <person name="O'Donnell K."/>
            <person name="Stajich J.E."/>
            <person name="Bonito G."/>
        </authorList>
    </citation>
    <scope>NUCLEOTIDE SEQUENCE</scope>
    <source>
        <strain evidence="2">NRRL 2769</strain>
    </source>
</reference>
<dbReference type="Proteomes" id="UP000703661">
    <property type="component" value="Unassembled WGS sequence"/>
</dbReference>
<feature type="region of interest" description="Disordered" evidence="1">
    <location>
        <begin position="2133"/>
        <end position="2183"/>
    </location>
</feature>
<evidence type="ECO:0000313" key="3">
    <source>
        <dbReference type="Proteomes" id="UP000703661"/>
    </source>
</evidence>
<name>A0A9P6MWZ8_9FUNG</name>
<feature type="compositionally biased region" description="Low complexity" evidence="1">
    <location>
        <begin position="2133"/>
        <end position="2150"/>
    </location>
</feature>
<protein>
    <submittedName>
        <fullName evidence="2">Uncharacterized protein</fullName>
    </submittedName>
</protein>
<feature type="region of interest" description="Disordered" evidence="1">
    <location>
        <begin position="1422"/>
        <end position="1441"/>
    </location>
</feature>
<dbReference type="OrthoDB" id="17798at2759"/>
<comment type="caution">
    <text evidence="2">The sequence shown here is derived from an EMBL/GenBank/DDBJ whole genome shotgun (WGS) entry which is preliminary data.</text>
</comment>
<organism evidence="2 3">
    <name type="scientific">Entomortierella chlamydospora</name>
    <dbReference type="NCBI Taxonomy" id="101097"/>
    <lineage>
        <taxon>Eukaryota</taxon>
        <taxon>Fungi</taxon>
        <taxon>Fungi incertae sedis</taxon>
        <taxon>Mucoromycota</taxon>
        <taxon>Mortierellomycotina</taxon>
        <taxon>Mortierellomycetes</taxon>
        <taxon>Mortierellales</taxon>
        <taxon>Mortierellaceae</taxon>
        <taxon>Entomortierella</taxon>
    </lineage>
</organism>
<feature type="compositionally biased region" description="Low complexity" evidence="1">
    <location>
        <begin position="2157"/>
        <end position="2176"/>
    </location>
</feature>
<keyword evidence="3" id="KW-1185">Reference proteome</keyword>
<proteinExistence type="predicted"/>
<dbReference type="EMBL" id="JAAAID010000507">
    <property type="protein sequence ID" value="KAG0016730.1"/>
    <property type="molecule type" value="Genomic_DNA"/>
</dbReference>
<gene>
    <name evidence="2" type="ORF">BGZ80_008977</name>
</gene>
<feature type="compositionally biased region" description="Polar residues" evidence="1">
    <location>
        <begin position="2049"/>
        <end position="2063"/>
    </location>
</feature>
<feature type="region of interest" description="Disordered" evidence="1">
    <location>
        <begin position="1447"/>
        <end position="1468"/>
    </location>
</feature>